<dbReference type="PROSITE" id="PS51186">
    <property type="entry name" value="GNAT"/>
    <property type="match status" value="1"/>
</dbReference>
<dbReference type="InterPro" id="IPR016181">
    <property type="entry name" value="Acyl_CoA_acyltransferase"/>
</dbReference>
<evidence type="ECO:0000313" key="3">
    <source>
        <dbReference type="Proteomes" id="UP000494363"/>
    </source>
</evidence>
<organism evidence="2 3">
    <name type="scientific">Paraburkholderia humisilvae</name>
    <dbReference type="NCBI Taxonomy" id="627669"/>
    <lineage>
        <taxon>Bacteria</taxon>
        <taxon>Pseudomonadati</taxon>
        <taxon>Pseudomonadota</taxon>
        <taxon>Betaproteobacteria</taxon>
        <taxon>Burkholderiales</taxon>
        <taxon>Burkholderiaceae</taxon>
        <taxon>Paraburkholderia</taxon>
    </lineage>
</organism>
<dbReference type="Proteomes" id="UP000494363">
    <property type="component" value="Unassembled WGS sequence"/>
</dbReference>
<name>A0A6J5EA33_9BURK</name>
<dbReference type="InterPro" id="IPR041496">
    <property type="entry name" value="YitH/HolE_GNAT"/>
</dbReference>
<dbReference type="RefSeq" id="WP_175228426.1">
    <property type="nucleotide sequence ID" value="NZ_CADIKH010000019.1"/>
</dbReference>
<dbReference type="GO" id="GO:0016747">
    <property type="term" value="F:acyltransferase activity, transferring groups other than amino-acyl groups"/>
    <property type="evidence" value="ECO:0007669"/>
    <property type="project" value="InterPro"/>
</dbReference>
<dbReference type="SUPFAM" id="SSF55729">
    <property type="entry name" value="Acyl-CoA N-acyltransferases (Nat)"/>
    <property type="match status" value="1"/>
</dbReference>
<dbReference type="Pfam" id="PF18014">
    <property type="entry name" value="Acetyltransf_18"/>
    <property type="match status" value="1"/>
</dbReference>
<evidence type="ECO:0000259" key="1">
    <source>
        <dbReference type="PROSITE" id="PS51186"/>
    </source>
</evidence>
<feature type="domain" description="N-acetyltransferase" evidence="1">
    <location>
        <begin position="11"/>
        <end position="150"/>
    </location>
</feature>
<dbReference type="AlphaFoldDB" id="A0A6J5EA33"/>
<dbReference type="PANTHER" id="PTHR47237:SF1">
    <property type="entry name" value="SLL0310 PROTEIN"/>
    <property type="match status" value="1"/>
</dbReference>
<dbReference type="CDD" id="cd04301">
    <property type="entry name" value="NAT_SF"/>
    <property type="match status" value="1"/>
</dbReference>
<keyword evidence="3" id="KW-1185">Reference proteome</keyword>
<dbReference type="Gene3D" id="3.40.630.30">
    <property type="match status" value="1"/>
</dbReference>
<evidence type="ECO:0000313" key="2">
    <source>
        <dbReference type="EMBL" id="CAB3762181.1"/>
    </source>
</evidence>
<dbReference type="EMBL" id="CADIKH010000019">
    <property type="protein sequence ID" value="CAB3762181.1"/>
    <property type="molecule type" value="Genomic_DNA"/>
</dbReference>
<dbReference type="Pfam" id="PF00583">
    <property type="entry name" value="Acetyltransf_1"/>
    <property type="match status" value="1"/>
</dbReference>
<dbReference type="Gene3D" id="3.40.630.90">
    <property type="match status" value="1"/>
</dbReference>
<dbReference type="PANTHER" id="PTHR47237">
    <property type="entry name" value="SLL0310 PROTEIN"/>
    <property type="match status" value="1"/>
</dbReference>
<proteinExistence type="predicted"/>
<reference evidence="2 3" key="1">
    <citation type="submission" date="2020-04" db="EMBL/GenBank/DDBJ databases">
        <authorList>
            <person name="De Canck E."/>
        </authorList>
    </citation>
    <scope>NUCLEOTIDE SEQUENCE [LARGE SCALE GENOMIC DNA]</scope>
    <source>
        <strain evidence="2 3">LMG 29542</strain>
    </source>
</reference>
<gene>
    <name evidence="2" type="ORF">LMG29542_04267</name>
</gene>
<accession>A0A6J5EA33</accession>
<dbReference type="InterPro" id="IPR052729">
    <property type="entry name" value="Acyl/Acetyltrans_Enzymes"/>
</dbReference>
<protein>
    <recommendedName>
        <fullName evidence="1">N-acetyltransferase domain-containing protein</fullName>
    </recommendedName>
</protein>
<dbReference type="InterPro" id="IPR000182">
    <property type="entry name" value="GNAT_dom"/>
</dbReference>
<sequence>MSDVIDPAHDFVVRPMKPDEIGLAIQWAEQEGWNPGLHDAACFRIADPNGFFVGTLRDEPIGSISAVRYGQHFGFIGLYIVKPEYRGRGFGYRIWQHAIKYLSNRNIGLDGVVAQQDNYRQSGFQLAHRNIRFQGVAQCMQSAPMTPLAEVPFDQLASYDRQCFPASRDRFLAAWIAQPDSIARAAWHNGRLEGYGVLRKCRTGHKIGPLFANDVSTAEALLNALFAQCAGETVALDVPEPNVTAVALAQRYGMNSVFETARMYTRAQPAIPLARLFGVTTFELG</sequence>